<proteinExistence type="inferred from homology"/>
<dbReference type="Proteomes" id="UP001305414">
    <property type="component" value="Unassembled WGS sequence"/>
</dbReference>
<name>A0AAN7UE49_9PEZI</name>
<keyword evidence="4" id="KW-1185">Reference proteome</keyword>
<gene>
    <name evidence="3" type="ORF">RRF57_002788</name>
</gene>
<organism evidence="3 4">
    <name type="scientific">Xylaria bambusicola</name>
    <dbReference type="NCBI Taxonomy" id="326684"/>
    <lineage>
        <taxon>Eukaryota</taxon>
        <taxon>Fungi</taxon>
        <taxon>Dikarya</taxon>
        <taxon>Ascomycota</taxon>
        <taxon>Pezizomycotina</taxon>
        <taxon>Sordariomycetes</taxon>
        <taxon>Xylariomycetidae</taxon>
        <taxon>Xylariales</taxon>
        <taxon>Xylariaceae</taxon>
        <taxon>Xylaria</taxon>
    </lineage>
</organism>
<accession>A0AAN7UE49</accession>
<evidence type="ECO:0000313" key="3">
    <source>
        <dbReference type="EMBL" id="KAK5627073.1"/>
    </source>
</evidence>
<protein>
    <recommendedName>
        <fullName evidence="2">Methyltransferase domain-containing protein</fullName>
    </recommendedName>
</protein>
<dbReference type="CDD" id="cd02440">
    <property type="entry name" value="AdoMet_MTases"/>
    <property type="match status" value="1"/>
</dbReference>
<dbReference type="InterPro" id="IPR029063">
    <property type="entry name" value="SAM-dependent_MTases_sf"/>
</dbReference>
<evidence type="ECO:0000259" key="2">
    <source>
        <dbReference type="Pfam" id="PF13847"/>
    </source>
</evidence>
<dbReference type="Gene3D" id="3.40.50.150">
    <property type="entry name" value="Vaccinia Virus protein VP39"/>
    <property type="match status" value="1"/>
</dbReference>
<evidence type="ECO:0000256" key="1">
    <source>
        <dbReference type="ARBA" id="ARBA00038158"/>
    </source>
</evidence>
<reference evidence="3 4" key="1">
    <citation type="submission" date="2023-10" db="EMBL/GenBank/DDBJ databases">
        <title>Draft genome sequence of Xylaria bambusicola isolate GMP-LS, the root and basal stem rot pathogen of sugarcane in Indonesia.</title>
        <authorList>
            <person name="Selvaraj P."/>
            <person name="Muralishankar V."/>
            <person name="Muruganantham S."/>
            <person name="Sp S."/>
            <person name="Haryani S."/>
            <person name="Lau K.J.X."/>
            <person name="Naqvi N.I."/>
        </authorList>
    </citation>
    <scope>NUCLEOTIDE SEQUENCE [LARGE SCALE GENOMIC DNA]</scope>
    <source>
        <strain evidence="3">GMP-LS</strain>
    </source>
</reference>
<evidence type="ECO:0000313" key="4">
    <source>
        <dbReference type="Proteomes" id="UP001305414"/>
    </source>
</evidence>
<dbReference type="GO" id="GO:0008168">
    <property type="term" value="F:methyltransferase activity"/>
    <property type="evidence" value="ECO:0007669"/>
    <property type="project" value="TreeGrafter"/>
</dbReference>
<comment type="caution">
    <text evidence="3">The sequence shown here is derived from an EMBL/GenBank/DDBJ whole genome shotgun (WGS) entry which is preliminary data.</text>
</comment>
<dbReference type="InterPro" id="IPR025714">
    <property type="entry name" value="Methyltranfer_dom"/>
</dbReference>
<sequence>MDMRKYNQAMVATYSRRTAAESSAYMLPLIKPHMRILDVGCGPGTITLDLAAQVPEGSVNGVDASNSAIEKAQELCQQRGTTNASFAVADIAKLPFDDDSFDIVHAHQVLIHLPGQQGDPGPVWGLKEMRRVCKPGGFVCAREAEWSSIVLYPRIHGVNESIALLARLADHAGKVIAGGRGREFARKAGFSPESISASAACVTYTNPADRAWAGENMGSRFDAGSDLKKGVELGFVTEEEAARMPAAWREWAKAEDGFYSMIHGQVVCTK</sequence>
<dbReference type="SUPFAM" id="SSF53335">
    <property type="entry name" value="S-adenosyl-L-methionine-dependent methyltransferases"/>
    <property type="match status" value="1"/>
</dbReference>
<dbReference type="EMBL" id="JAWHQM010000004">
    <property type="protein sequence ID" value="KAK5627073.1"/>
    <property type="molecule type" value="Genomic_DNA"/>
</dbReference>
<comment type="similarity">
    <text evidence="1">Belongs to the methyltransferase superfamily. LaeA methyltransferase family.</text>
</comment>
<dbReference type="AlphaFoldDB" id="A0AAN7UE49"/>
<dbReference type="PANTHER" id="PTHR43591:SF24">
    <property type="entry name" value="2-METHOXY-6-POLYPRENYL-1,4-BENZOQUINOL METHYLASE, MITOCHONDRIAL"/>
    <property type="match status" value="1"/>
</dbReference>
<dbReference type="PANTHER" id="PTHR43591">
    <property type="entry name" value="METHYLTRANSFERASE"/>
    <property type="match status" value="1"/>
</dbReference>
<dbReference type="Pfam" id="PF13847">
    <property type="entry name" value="Methyltransf_31"/>
    <property type="match status" value="1"/>
</dbReference>
<feature type="domain" description="Methyltransferase" evidence="2">
    <location>
        <begin position="31"/>
        <end position="145"/>
    </location>
</feature>